<feature type="transmembrane region" description="Helical" evidence="5">
    <location>
        <begin position="62"/>
        <end position="82"/>
    </location>
</feature>
<evidence type="ECO:0000256" key="2">
    <source>
        <dbReference type="ARBA" id="ARBA00022692"/>
    </source>
</evidence>
<evidence type="ECO:0000313" key="7">
    <source>
        <dbReference type="EMBL" id="MFD0780420.1"/>
    </source>
</evidence>
<feature type="transmembrane region" description="Helical" evidence="5">
    <location>
        <begin position="35"/>
        <end position="55"/>
    </location>
</feature>
<evidence type="ECO:0000256" key="4">
    <source>
        <dbReference type="ARBA" id="ARBA00023136"/>
    </source>
</evidence>
<evidence type="ECO:0000313" key="8">
    <source>
        <dbReference type="Proteomes" id="UP001597042"/>
    </source>
</evidence>
<keyword evidence="4 5" id="KW-0472">Membrane</keyword>
<dbReference type="PROSITE" id="PS50801">
    <property type="entry name" value="STAS"/>
    <property type="match status" value="1"/>
</dbReference>
<evidence type="ECO:0000256" key="3">
    <source>
        <dbReference type="ARBA" id="ARBA00022989"/>
    </source>
</evidence>
<dbReference type="InterPro" id="IPR036513">
    <property type="entry name" value="STAS_dom_sf"/>
</dbReference>
<dbReference type="RefSeq" id="WP_378750705.1">
    <property type="nucleotide sequence ID" value="NZ_JBHSSV010000003.1"/>
</dbReference>
<dbReference type="SUPFAM" id="SSF52091">
    <property type="entry name" value="SpoIIaa-like"/>
    <property type="match status" value="1"/>
</dbReference>
<dbReference type="InterPro" id="IPR001902">
    <property type="entry name" value="SLC26A/SulP_fam"/>
</dbReference>
<dbReference type="CDD" id="cd07042">
    <property type="entry name" value="STAS_SulP_like_sulfate_transporter"/>
    <property type="match status" value="1"/>
</dbReference>
<protein>
    <submittedName>
        <fullName evidence="7">SulP family inorganic anion transporter</fullName>
    </submittedName>
</protein>
<dbReference type="EMBL" id="JBHTIM010000001">
    <property type="protein sequence ID" value="MFD0780420.1"/>
    <property type="molecule type" value="Genomic_DNA"/>
</dbReference>
<keyword evidence="8" id="KW-1185">Reference proteome</keyword>
<dbReference type="Pfam" id="PF00916">
    <property type="entry name" value="Sulfate_transp"/>
    <property type="match status" value="1"/>
</dbReference>
<feature type="transmembrane region" description="Helical" evidence="5">
    <location>
        <begin position="217"/>
        <end position="239"/>
    </location>
</feature>
<proteinExistence type="predicted"/>
<name>A0ABW2ZPE7_9MICO</name>
<dbReference type="InterPro" id="IPR002645">
    <property type="entry name" value="STAS_dom"/>
</dbReference>
<evidence type="ECO:0000259" key="6">
    <source>
        <dbReference type="PROSITE" id="PS50801"/>
    </source>
</evidence>
<comment type="caution">
    <text evidence="7">The sequence shown here is derived from an EMBL/GenBank/DDBJ whole genome shotgun (WGS) entry which is preliminary data.</text>
</comment>
<feature type="transmembrane region" description="Helical" evidence="5">
    <location>
        <begin position="259"/>
        <end position="276"/>
    </location>
</feature>
<keyword evidence="3 5" id="KW-1133">Transmembrane helix</keyword>
<sequence length="568" mass="58440">MTARGVALRALRHARRLLPGAGDYRMLPRTWRGDLVAGVTVGIVALPLALGFGVSSGVSAEAGLVTAIVAGILAAVFGGSNVQVSGPTGAMVVVLLPIVASHGVGAVALVTILAGMIVLGAGMLRLGRAVSVIPWPVIEGFTLGIAVIIFLQQIPALTTATPAGASEHSSNAVVAAAEAVAAADWSYVPWAVAAALVVVACMLLAPRVHRSIPGSLVGIVVATLLVLMLPTPLAVIGALPSTLPAPMLPTVNPELLGALIWPALTVAALAAIESLLSARVAASLADTGPLDADRELVGQGIASIGSGLFGGMPATGAIARTAVNVRSGGRSRLAALTHALVLLLIVLVASGPVGMIPLAALSGVLMLTAWRMVHRATVRSILRSTRADAAAFVLTAVVTVSFDLIVAVLIGVAFAGLFALRSLARSTGVKRESITGEVIDGDERIAVVRVDGPLIFVSADRVFDEVMSLDGVEVVVLRLSRMGQVDATGARLLVDIVEALERRGVTVLVKGVQRSHEDLFRAVGVVGALRHPNHLFIDLDAAIAHARSHVRRSQRDDRQDQGPFTLKE</sequence>
<feature type="transmembrane region" description="Helical" evidence="5">
    <location>
        <begin position="390"/>
        <end position="420"/>
    </location>
</feature>
<dbReference type="Pfam" id="PF01740">
    <property type="entry name" value="STAS"/>
    <property type="match status" value="1"/>
</dbReference>
<gene>
    <name evidence="7" type="ORF">ACFQZV_03790</name>
</gene>
<feature type="transmembrane region" description="Helical" evidence="5">
    <location>
        <begin position="132"/>
        <end position="151"/>
    </location>
</feature>
<evidence type="ECO:0000256" key="1">
    <source>
        <dbReference type="ARBA" id="ARBA00004141"/>
    </source>
</evidence>
<dbReference type="InterPro" id="IPR011547">
    <property type="entry name" value="SLC26A/SulP_dom"/>
</dbReference>
<accession>A0ABW2ZPE7</accession>
<feature type="transmembrane region" description="Helical" evidence="5">
    <location>
        <begin position="94"/>
        <end position="120"/>
    </location>
</feature>
<evidence type="ECO:0000256" key="5">
    <source>
        <dbReference type="SAM" id="Phobius"/>
    </source>
</evidence>
<comment type="subcellular location">
    <subcellularLocation>
        <location evidence="1">Membrane</location>
        <topology evidence="1">Multi-pass membrane protein</topology>
    </subcellularLocation>
</comment>
<feature type="transmembrane region" description="Helical" evidence="5">
    <location>
        <begin position="340"/>
        <end position="370"/>
    </location>
</feature>
<dbReference type="Proteomes" id="UP001597042">
    <property type="component" value="Unassembled WGS sequence"/>
</dbReference>
<dbReference type="PANTHER" id="PTHR11814">
    <property type="entry name" value="SULFATE TRANSPORTER"/>
    <property type="match status" value="1"/>
</dbReference>
<feature type="transmembrane region" description="Helical" evidence="5">
    <location>
        <begin position="187"/>
        <end position="205"/>
    </location>
</feature>
<reference evidence="8" key="1">
    <citation type="journal article" date="2019" name="Int. J. Syst. Evol. Microbiol.">
        <title>The Global Catalogue of Microorganisms (GCM) 10K type strain sequencing project: providing services to taxonomists for standard genome sequencing and annotation.</title>
        <authorList>
            <consortium name="The Broad Institute Genomics Platform"/>
            <consortium name="The Broad Institute Genome Sequencing Center for Infectious Disease"/>
            <person name="Wu L."/>
            <person name="Ma J."/>
        </authorList>
    </citation>
    <scope>NUCLEOTIDE SEQUENCE [LARGE SCALE GENOMIC DNA]</scope>
    <source>
        <strain evidence="8">CCUG 50754</strain>
    </source>
</reference>
<organism evidence="7 8">
    <name type="scientific">Microbacterium koreense</name>
    <dbReference type="NCBI Taxonomy" id="323761"/>
    <lineage>
        <taxon>Bacteria</taxon>
        <taxon>Bacillati</taxon>
        <taxon>Actinomycetota</taxon>
        <taxon>Actinomycetes</taxon>
        <taxon>Micrococcales</taxon>
        <taxon>Microbacteriaceae</taxon>
        <taxon>Microbacterium</taxon>
    </lineage>
</organism>
<keyword evidence="2 5" id="KW-0812">Transmembrane</keyword>
<feature type="domain" description="STAS" evidence="6">
    <location>
        <begin position="445"/>
        <end position="546"/>
    </location>
</feature>
<dbReference type="Gene3D" id="3.30.750.24">
    <property type="entry name" value="STAS domain"/>
    <property type="match status" value="1"/>
</dbReference>